<evidence type="ECO:0000259" key="1">
    <source>
        <dbReference type="Pfam" id="PF00534"/>
    </source>
</evidence>
<dbReference type="EMBL" id="JAJCGD010000027">
    <property type="protein sequence ID" value="MCB6828880.1"/>
    <property type="molecule type" value="Genomic_DNA"/>
</dbReference>
<dbReference type="RefSeq" id="WP_227153148.1">
    <property type="nucleotide sequence ID" value="NZ_JAJCGD010000027.1"/>
</dbReference>
<proteinExistence type="predicted"/>
<evidence type="ECO:0000313" key="3">
    <source>
        <dbReference type="Proteomes" id="UP001198190"/>
    </source>
</evidence>
<name>A0AAW4UAD0_9FIRM</name>
<dbReference type="PANTHER" id="PTHR46401:SF8">
    <property type="entry name" value="BLL6006 PROTEIN"/>
    <property type="match status" value="1"/>
</dbReference>
<gene>
    <name evidence="2" type="ORF">LIY65_09260</name>
</gene>
<comment type="caution">
    <text evidence="2">The sequence shown here is derived from an EMBL/GenBank/DDBJ whole genome shotgun (WGS) entry which is preliminary data.</text>
</comment>
<dbReference type="Proteomes" id="UP001198190">
    <property type="component" value="Unassembled WGS sequence"/>
</dbReference>
<keyword evidence="2" id="KW-0328">Glycosyltransferase</keyword>
<dbReference type="Gene3D" id="3.40.50.2000">
    <property type="entry name" value="Glycogen Phosphorylase B"/>
    <property type="match status" value="1"/>
</dbReference>
<dbReference type="AlphaFoldDB" id="A0AAW4UAD0"/>
<feature type="domain" description="Glycosyl transferase family 1" evidence="1">
    <location>
        <begin position="205"/>
        <end position="360"/>
    </location>
</feature>
<sequence length="383" mass="45805">MSKIKIAFILNLDKNWLGGVNYFRNLLNILLEDKNNNFEIVIFIPSNCDMNLLKDYPNIKIVKTKILKKYSFYWFINKIFHILIKWDILLELLLKYYKIDMISHLLEIKYIKSIYILGWIPDFQHKYLTNLFSNRDIFLRDKLYNIMAEEYDGIILSSKDAERDFKKFFKHTKVKTHILQFVAPVKKITYNKDYLFNKYGIEGDFFYVPNQFWQHKNHKIILEALNYLKGTPIIVYCTGNINDYRNKNYFSKLLSYIKKYKLENNFKILGAVPYKDVQALMLGCKAMINPSLFEGWSTTVEEAKSLGKRIILSDIMVHKEQNPEGGLFFKKNEAKDLADKMLQVWNEPIEINKKLEKNAINNLNKRKYKLRKDYYNIINDYKK</sequence>
<dbReference type="Pfam" id="PF00534">
    <property type="entry name" value="Glycos_transf_1"/>
    <property type="match status" value="1"/>
</dbReference>
<keyword evidence="2" id="KW-0808">Transferase</keyword>
<dbReference type="SUPFAM" id="SSF53756">
    <property type="entry name" value="UDP-Glycosyltransferase/glycogen phosphorylase"/>
    <property type="match status" value="1"/>
</dbReference>
<dbReference type="InterPro" id="IPR001296">
    <property type="entry name" value="Glyco_trans_1"/>
</dbReference>
<evidence type="ECO:0000313" key="2">
    <source>
        <dbReference type="EMBL" id="MCB6828880.1"/>
    </source>
</evidence>
<reference evidence="2" key="1">
    <citation type="submission" date="2021-10" db="EMBL/GenBank/DDBJ databases">
        <title>Collection of gut derived symbiotic bacterial strains cultured from healthy donors.</title>
        <authorList>
            <person name="Lin H."/>
            <person name="Littmann E."/>
            <person name="Claire K."/>
            <person name="Pamer E."/>
        </authorList>
    </citation>
    <scope>NUCLEOTIDE SEQUENCE</scope>
    <source>
        <strain evidence="2">MSK.7.16</strain>
    </source>
</reference>
<dbReference type="PANTHER" id="PTHR46401">
    <property type="entry name" value="GLYCOSYLTRANSFERASE WBBK-RELATED"/>
    <property type="match status" value="1"/>
</dbReference>
<protein>
    <submittedName>
        <fullName evidence="2">Glycosyltransferase</fullName>
        <ecNumber evidence="2">2.4.-.-</ecNumber>
    </submittedName>
</protein>
<accession>A0AAW4UAD0</accession>
<organism evidence="2 3">
    <name type="scientific">Megamonas funiformis</name>
    <dbReference type="NCBI Taxonomy" id="437897"/>
    <lineage>
        <taxon>Bacteria</taxon>
        <taxon>Bacillati</taxon>
        <taxon>Bacillota</taxon>
        <taxon>Negativicutes</taxon>
        <taxon>Selenomonadales</taxon>
        <taxon>Selenomonadaceae</taxon>
        <taxon>Megamonas</taxon>
    </lineage>
</organism>
<dbReference type="EC" id="2.4.-.-" evidence="2"/>
<dbReference type="GO" id="GO:0016757">
    <property type="term" value="F:glycosyltransferase activity"/>
    <property type="evidence" value="ECO:0007669"/>
    <property type="project" value="UniProtKB-KW"/>
</dbReference>